<keyword evidence="3" id="KW-0804">Transcription</keyword>
<dbReference type="SMART" id="SM00345">
    <property type="entry name" value="HTH_GNTR"/>
    <property type="match status" value="1"/>
</dbReference>
<keyword evidence="7" id="KW-1185">Reference proteome</keyword>
<keyword evidence="1" id="KW-0805">Transcription regulation</keyword>
<accession>A0ABT1K997</accession>
<dbReference type="Proteomes" id="UP001320766">
    <property type="component" value="Unassembled WGS sequence"/>
</dbReference>
<keyword evidence="2 6" id="KW-0238">DNA-binding</keyword>
<feature type="domain" description="HTH gntR-type" evidence="5">
    <location>
        <begin position="7"/>
        <end position="75"/>
    </location>
</feature>
<dbReference type="InterPro" id="IPR036390">
    <property type="entry name" value="WH_DNA-bd_sf"/>
</dbReference>
<dbReference type="PANTHER" id="PTHR44846">
    <property type="entry name" value="MANNOSYL-D-GLYCERATE TRANSPORT/METABOLISM SYSTEM REPRESSOR MNGR-RELATED"/>
    <property type="match status" value="1"/>
</dbReference>
<proteinExistence type="predicted"/>
<evidence type="ECO:0000256" key="4">
    <source>
        <dbReference type="SAM" id="Coils"/>
    </source>
</evidence>
<organism evidence="6 7">
    <name type="scientific">Nonomuraea roseoviolacea subsp. carminata</name>
    <dbReference type="NCBI Taxonomy" id="160689"/>
    <lineage>
        <taxon>Bacteria</taxon>
        <taxon>Bacillati</taxon>
        <taxon>Actinomycetota</taxon>
        <taxon>Actinomycetes</taxon>
        <taxon>Streptosporangiales</taxon>
        <taxon>Streptosporangiaceae</taxon>
        <taxon>Nonomuraea</taxon>
    </lineage>
</organism>
<dbReference type="InterPro" id="IPR036388">
    <property type="entry name" value="WH-like_DNA-bd_sf"/>
</dbReference>
<comment type="caution">
    <text evidence="6">The sequence shown here is derived from an EMBL/GenBank/DDBJ whole genome shotgun (WGS) entry which is preliminary data.</text>
</comment>
<feature type="coiled-coil region" evidence="4">
    <location>
        <begin position="79"/>
        <end position="113"/>
    </location>
</feature>
<dbReference type="SUPFAM" id="SSF46785">
    <property type="entry name" value="Winged helix' DNA-binding domain"/>
    <property type="match status" value="1"/>
</dbReference>
<dbReference type="EMBL" id="JAMZEC010000001">
    <property type="protein sequence ID" value="MCP2350578.1"/>
    <property type="molecule type" value="Genomic_DNA"/>
</dbReference>
<name>A0ABT1K997_9ACTN</name>
<dbReference type="InterPro" id="IPR050679">
    <property type="entry name" value="Bact_HTH_transcr_reg"/>
</dbReference>
<dbReference type="PROSITE" id="PS50949">
    <property type="entry name" value="HTH_GNTR"/>
    <property type="match status" value="1"/>
</dbReference>
<dbReference type="CDD" id="cd07377">
    <property type="entry name" value="WHTH_GntR"/>
    <property type="match status" value="1"/>
</dbReference>
<evidence type="ECO:0000256" key="1">
    <source>
        <dbReference type="ARBA" id="ARBA00023015"/>
    </source>
</evidence>
<evidence type="ECO:0000313" key="7">
    <source>
        <dbReference type="Proteomes" id="UP001320766"/>
    </source>
</evidence>
<dbReference type="RefSeq" id="WP_253776071.1">
    <property type="nucleotide sequence ID" value="NZ_BAAAVE010000017.1"/>
</dbReference>
<evidence type="ECO:0000313" key="6">
    <source>
        <dbReference type="EMBL" id="MCP2350578.1"/>
    </source>
</evidence>
<dbReference type="PANTHER" id="PTHR44846:SF1">
    <property type="entry name" value="MANNOSYL-D-GLYCERATE TRANSPORT_METABOLISM SYSTEM REPRESSOR MNGR-RELATED"/>
    <property type="match status" value="1"/>
</dbReference>
<dbReference type="InterPro" id="IPR000524">
    <property type="entry name" value="Tscrpt_reg_HTH_GntR"/>
</dbReference>
<dbReference type="GO" id="GO:0003677">
    <property type="term" value="F:DNA binding"/>
    <property type="evidence" value="ECO:0007669"/>
    <property type="project" value="UniProtKB-KW"/>
</dbReference>
<evidence type="ECO:0000259" key="5">
    <source>
        <dbReference type="PROSITE" id="PS50949"/>
    </source>
</evidence>
<keyword evidence="4" id="KW-0175">Coiled coil</keyword>
<dbReference type="Pfam" id="PF00392">
    <property type="entry name" value="GntR"/>
    <property type="match status" value="1"/>
</dbReference>
<protein>
    <submittedName>
        <fullName evidence="6">DNA-binding GntR family transcriptional regulator</fullName>
    </submittedName>
</protein>
<sequence length="134" mass="14706">MTDATGRTLYLQIVNDLRSQIASGALRVGDPIPSTTELKERYGYSVTVVRKAVEVLRNEGLVIGQPGKAVYVQATPEAIEAERTSVEDLAEQVADLRTQVAELRGTVEQLYTRLGHQYPNDDAGQPARHRKTGT</sequence>
<reference evidence="6 7" key="1">
    <citation type="submission" date="2022-06" db="EMBL/GenBank/DDBJ databases">
        <title>Sequencing the genomes of 1000 actinobacteria strains.</title>
        <authorList>
            <person name="Klenk H.-P."/>
        </authorList>
    </citation>
    <scope>NUCLEOTIDE SEQUENCE [LARGE SCALE GENOMIC DNA]</scope>
    <source>
        <strain evidence="6 7">DSM 44170</strain>
    </source>
</reference>
<evidence type="ECO:0000256" key="2">
    <source>
        <dbReference type="ARBA" id="ARBA00023125"/>
    </source>
</evidence>
<gene>
    <name evidence="6" type="ORF">HD595_006700</name>
</gene>
<dbReference type="Gene3D" id="1.10.10.10">
    <property type="entry name" value="Winged helix-like DNA-binding domain superfamily/Winged helix DNA-binding domain"/>
    <property type="match status" value="1"/>
</dbReference>
<evidence type="ECO:0000256" key="3">
    <source>
        <dbReference type="ARBA" id="ARBA00023163"/>
    </source>
</evidence>